<dbReference type="InterPro" id="IPR008271">
    <property type="entry name" value="Ser/Thr_kinase_AS"/>
</dbReference>
<evidence type="ECO:0000313" key="13">
    <source>
        <dbReference type="EMBL" id="KAL2610810.1"/>
    </source>
</evidence>
<dbReference type="PANTHER" id="PTHR24056:SF107">
    <property type="entry name" value="CYCLIN-DEPENDENT KINASE 11A-RELATED"/>
    <property type="match status" value="1"/>
</dbReference>
<keyword evidence="8" id="KW-0067">ATP-binding</keyword>
<feature type="compositionally biased region" description="Basic and acidic residues" evidence="11">
    <location>
        <begin position="233"/>
        <end position="243"/>
    </location>
</feature>
<keyword evidence="6" id="KW-0547">Nucleotide-binding</keyword>
<feature type="compositionally biased region" description="Low complexity" evidence="11">
    <location>
        <begin position="262"/>
        <end position="288"/>
    </location>
</feature>
<feature type="compositionally biased region" description="Polar residues" evidence="11">
    <location>
        <begin position="510"/>
        <end position="519"/>
    </location>
</feature>
<evidence type="ECO:0000259" key="12">
    <source>
        <dbReference type="PROSITE" id="PS50011"/>
    </source>
</evidence>
<evidence type="ECO:0000256" key="7">
    <source>
        <dbReference type="ARBA" id="ARBA00022777"/>
    </source>
</evidence>
<evidence type="ECO:0000256" key="9">
    <source>
        <dbReference type="ARBA" id="ARBA00047811"/>
    </source>
</evidence>
<dbReference type="EMBL" id="JBHFFA010000007">
    <property type="protein sequence ID" value="KAL2610810.1"/>
    <property type="molecule type" value="Genomic_DNA"/>
</dbReference>
<comment type="catalytic activity">
    <reaction evidence="10">
        <text>L-seryl-[protein] + ATP = O-phospho-L-seryl-[protein] + ADP + H(+)</text>
        <dbReference type="Rhea" id="RHEA:17989"/>
        <dbReference type="Rhea" id="RHEA-COMP:9863"/>
        <dbReference type="Rhea" id="RHEA-COMP:11604"/>
        <dbReference type="ChEBI" id="CHEBI:15378"/>
        <dbReference type="ChEBI" id="CHEBI:29999"/>
        <dbReference type="ChEBI" id="CHEBI:30616"/>
        <dbReference type="ChEBI" id="CHEBI:83421"/>
        <dbReference type="ChEBI" id="CHEBI:456216"/>
        <dbReference type="EC" id="2.7.11.22"/>
    </reaction>
</comment>
<evidence type="ECO:0000256" key="2">
    <source>
        <dbReference type="ARBA" id="ARBA00012425"/>
    </source>
</evidence>
<dbReference type="EC" id="2.7.11.22" evidence="2"/>
<feature type="compositionally biased region" description="Basic and acidic residues" evidence="11">
    <location>
        <begin position="26"/>
        <end position="35"/>
    </location>
</feature>
<organism evidence="13 14">
    <name type="scientific">Riccia fluitans</name>
    <dbReference type="NCBI Taxonomy" id="41844"/>
    <lineage>
        <taxon>Eukaryota</taxon>
        <taxon>Viridiplantae</taxon>
        <taxon>Streptophyta</taxon>
        <taxon>Embryophyta</taxon>
        <taxon>Marchantiophyta</taxon>
        <taxon>Marchantiopsida</taxon>
        <taxon>Marchantiidae</taxon>
        <taxon>Marchantiales</taxon>
        <taxon>Ricciaceae</taxon>
        <taxon>Riccia</taxon>
    </lineage>
</organism>
<dbReference type="Pfam" id="PF00069">
    <property type="entry name" value="Pkinase"/>
    <property type="match status" value="1"/>
</dbReference>
<dbReference type="Gene3D" id="1.10.510.10">
    <property type="entry name" value="Transferase(Phosphotransferase) domain 1"/>
    <property type="match status" value="1"/>
</dbReference>
<feature type="compositionally biased region" description="Basic and acidic residues" evidence="11">
    <location>
        <begin position="412"/>
        <end position="426"/>
    </location>
</feature>
<feature type="region of interest" description="Disordered" evidence="11">
    <location>
        <begin position="1"/>
        <end position="602"/>
    </location>
</feature>
<evidence type="ECO:0000256" key="10">
    <source>
        <dbReference type="ARBA" id="ARBA00048367"/>
    </source>
</evidence>
<feature type="compositionally biased region" description="Basic and acidic residues" evidence="11">
    <location>
        <begin position="468"/>
        <end position="481"/>
    </location>
</feature>
<dbReference type="Proteomes" id="UP001605036">
    <property type="component" value="Unassembled WGS sequence"/>
</dbReference>
<keyword evidence="14" id="KW-1185">Reference proteome</keyword>
<feature type="compositionally biased region" description="Polar residues" evidence="11">
    <location>
        <begin position="15"/>
        <end position="25"/>
    </location>
</feature>
<dbReference type="GO" id="GO:0005524">
    <property type="term" value="F:ATP binding"/>
    <property type="evidence" value="ECO:0007669"/>
    <property type="project" value="UniProtKB-KW"/>
</dbReference>
<dbReference type="CDD" id="cd07843">
    <property type="entry name" value="STKc_CDC2L1"/>
    <property type="match status" value="1"/>
</dbReference>
<protein>
    <recommendedName>
        <fullName evidence="2">cyclin-dependent kinase</fullName>
        <ecNumber evidence="2">2.7.11.22</ecNumber>
    </recommendedName>
</protein>
<dbReference type="Gene3D" id="3.30.200.20">
    <property type="entry name" value="Phosphorylase Kinase, domain 1"/>
    <property type="match status" value="1"/>
</dbReference>
<comment type="caution">
    <text evidence="13">The sequence shown here is derived from an EMBL/GenBank/DDBJ whole genome shotgun (WGS) entry which is preliminary data.</text>
</comment>
<evidence type="ECO:0000256" key="4">
    <source>
        <dbReference type="ARBA" id="ARBA00022553"/>
    </source>
</evidence>
<evidence type="ECO:0000256" key="8">
    <source>
        <dbReference type="ARBA" id="ARBA00022840"/>
    </source>
</evidence>
<dbReference type="SMART" id="SM00220">
    <property type="entry name" value="S_TKc"/>
    <property type="match status" value="1"/>
</dbReference>
<dbReference type="PROSITE" id="PS50011">
    <property type="entry name" value="PROTEIN_KINASE_DOM"/>
    <property type="match status" value="1"/>
</dbReference>
<comment type="similarity">
    <text evidence="1">Belongs to the protein kinase superfamily. CMGC Ser/Thr protein kinase family. CDC2/CDKX subfamily.</text>
</comment>
<gene>
    <name evidence="13" type="ORF">R1flu_022502</name>
</gene>
<feature type="domain" description="Protein kinase" evidence="12">
    <location>
        <begin position="623"/>
        <end position="914"/>
    </location>
</feature>
<feature type="compositionally biased region" description="Polar residues" evidence="11">
    <location>
        <begin position="351"/>
        <end position="374"/>
    </location>
</feature>
<dbReference type="InterPro" id="IPR011009">
    <property type="entry name" value="Kinase-like_dom_sf"/>
</dbReference>
<dbReference type="InterPro" id="IPR000719">
    <property type="entry name" value="Prot_kinase_dom"/>
</dbReference>
<feature type="compositionally biased region" description="Polar residues" evidence="11">
    <location>
        <begin position="327"/>
        <end position="341"/>
    </location>
</feature>
<keyword evidence="4" id="KW-0597">Phosphoprotein</keyword>
<feature type="compositionally biased region" description="Low complexity" evidence="11">
    <location>
        <begin position="312"/>
        <end position="322"/>
    </location>
</feature>
<dbReference type="GO" id="GO:0004693">
    <property type="term" value="F:cyclin-dependent protein serine/threonine kinase activity"/>
    <property type="evidence" value="ECO:0007669"/>
    <property type="project" value="UniProtKB-EC"/>
</dbReference>
<feature type="compositionally biased region" description="Basic and acidic residues" evidence="11">
    <location>
        <begin position="94"/>
        <end position="163"/>
    </location>
</feature>
<feature type="compositionally biased region" description="Basic and acidic residues" evidence="11">
    <location>
        <begin position="523"/>
        <end position="540"/>
    </location>
</feature>
<evidence type="ECO:0000256" key="11">
    <source>
        <dbReference type="SAM" id="MobiDB-lite"/>
    </source>
</evidence>
<dbReference type="AlphaFoldDB" id="A0ABD1XPY4"/>
<dbReference type="GO" id="GO:0010556">
    <property type="term" value="P:regulation of macromolecule biosynthetic process"/>
    <property type="evidence" value="ECO:0007669"/>
    <property type="project" value="UniProtKB-ARBA"/>
</dbReference>
<accession>A0ABD1XPY4</accession>
<comment type="catalytic activity">
    <reaction evidence="9">
        <text>L-threonyl-[protein] + ATP = O-phospho-L-threonyl-[protein] + ADP + H(+)</text>
        <dbReference type="Rhea" id="RHEA:46608"/>
        <dbReference type="Rhea" id="RHEA-COMP:11060"/>
        <dbReference type="Rhea" id="RHEA-COMP:11605"/>
        <dbReference type="ChEBI" id="CHEBI:15378"/>
        <dbReference type="ChEBI" id="CHEBI:30013"/>
        <dbReference type="ChEBI" id="CHEBI:30616"/>
        <dbReference type="ChEBI" id="CHEBI:61977"/>
        <dbReference type="ChEBI" id="CHEBI:456216"/>
        <dbReference type="EC" id="2.7.11.22"/>
    </reaction>
</comment>
<dbReference type="GO" id="GO:0080090">
    <property type="term" value="P:regulation of primary metabolic process"/>
    <property type="evidence" value="ECO:0007669"/>
    <property type="project" value="UniProtKB-ARBA"/>
</dbReference>
<dbReference type="FunFam" id="1.10.510.10:FF:000211">
    <property type="entry name" value="Cyclin-dependent kinase G-2"/>
    <property type="match status" value="1"/>
</dbReference>
<dbReference type="InterPro" id="IPR050108">
    <property type="entry name" value="CDK"/>
</dbReference>
<evidence type="ECO:0000313" key="14">
    <source>
        <dbReference type="Proteomes" id="UP001605036"/>
    </source>
</evidence>
<dbReference type="PROSITE" id="PS00108">
    <property type="entry name" value="PROTEIN_KINASE_ST"/>
    <property type="match status" value="1"/>
</dbReference>
<evidence type="ECO:0000256" key="3">
    <source>
        <dbReference type="ARBA" id="ARBA00022527"/>
    </source>
</evidence>
<dbReference type="GO" id="GO:0005634">
    <property type="term" value="C:nucleus"/>
    <property type="evidence" value="ECO:0007669"/>
    <property type="project" value="UniProtKB-ARBA"/>
</dbReference>
<proteinExistence type="inferred from homology"/>
<reference evidence="13 14" key="1">
    <citation type="submission" date="2024-09" db="EMBL/GenBank/DDBJ databases">
        <title>Chromosome-scale assembly of Riccia fluitans.</title>
        <authorList>
            <person name="Paukszto L."/>
            <person name="Sawicki J."/>
            <person name="Karawczyk K."/>
            <person name="Piernik-Szablinska J."/>
            <person name="Szczecinska M."/>
            <person name="Mazdziarz M."/>
        </authorList>
    </citation>
    <scope>NUCLEOTIDE SEQUENCE [LARGE SCALE GENOMIC DNA]</scope>
    <source>
        <strain evidence="13">Rf_01</strain>
        <tissue evidence="13">Aerial parts of the thallus</tissue>
    </source>
</reference>
<dbReference type="PANTHER" id="PTHR24056">
    <property type="entry name" value="CELL DIVISION PROTEIN KINASE"/>
    <property type="match status" value="1"/>
</dbReference>
<dbReference type="SUPFAM" id="SSF56112">
    <property type="entry name" value="Protein kinase-like (PK-like)"/>
    <property type="match status" value="1"/>
</dbReference>
<keyword evidence="5" id="KW-0808">Transferase</keyword>
<dbReference type="InterPro" id="IPR045267">
    <property type="entry name" value="CDK11/PITSLRE_STKc"/>
</dbReference>
<dbReference type="FunFam" id="3.30.200.20:FF:000172">
    <property type="entry name" value="cyclin-dependent kinase G-2 isoform X1"/>
    <property type="match status" value="1"/>
</dbReference>
<feature type="compositionally biased region" description="Low complexity" evidence="11">
    <location>
        <begin position="385"/>
        <end position="397"/>
    </location>
</feature>
<evidence type="ECO:0000256" key="5">
    <source>
        <dbReference type="ARBA" id="ARBA00022679"/>
    </source>
</evidence>
<sequence length="1117" mass="126220">MAASRHHNLPPTRSRMASSTSSDQLLQRDRDREKFFGGGGSGRGERDHHASGGGREHESVERSERGGDGSRGLDRGGDARDRERSKSEGFAARDLSRDLVRGVSREDPGARETVRDSSGREKDRDRIRDWDSSSERARDREREREREKARERERERDRERDSSIRQQLRRVANGENGEGDRVASPLFGRPPLASSSTVTSSQLQANGQHSTVNARDSRDSAEGRTSAVSMGRQTDKETDREPGELPSSGGRSEEGSWNSDFSSPQRARSLARSSRLQISDPDGGSSRSPPKKRKFSPIVWDYDEKHARPNKITSIASTSSASVLISRVTSVQTTTQISAKQQPEAVGAASASPQVQNTLTPSQQVSNSRVTTPPASGGPQEERSVSPISSQSASSPPRDLTKMSMVVVETSSEAKKTPDTVVRDENMSSLFSDDGPEPGQVLSERDSPKNEEEEENAPVPITIAASRWAEESHTPEREKSPRLIGKGRKRRSSSTESEGVRLSLGEDGGNLNSGPSTSPEPGEYIREKPDAGRGKEKGTDSDGSIGQGSGGKDRGSDSYEDGEYEQELNKRELMELDDEDLDNEEEEEQVPEVEAEFEMPPTPPGLQLRAIDMLQGCRSVDEFERLNRIDEGTYGVVYRARNKKTGEIVALKKVKMEKEKEGFPMTSLREINVLLSIHHPSIVDVKEVVVGSTIDSIFMVMEYMEHDLKGLMEAMKQPFSQSEVKCLMLQLFEGTKYLHDNWVLHRDLKTSNLLLNNRGELKICDFGLARQYGSPLKPYSHMVVTLWYRAPELLLGSKLYSTAIDMWSLGCIMAEFLAKEPLFNGKSEIDQLDKIFKTLGTPNERIWPDFVNLPGVKCNFVRQPYNRLREKFPATAFAGKPTLSESGYNLLNGLLTYDPKKRLTAEEALNSDWFKEVPLPKSKEFMPTFPARSEHDRRVRRLMKSPDPLEEQRKRELRQEVWGFKRTTFSWWLTSPKIDLRRSTKFTRTLHRTVSPSDAWENYLAACIRSQLRWHRWLRNKWGVMRCTESVKRFTLLTPNEYMRPTSALEFNRHLIHLRSFSAVPGHRTQRVGSETVLQARSEHRPVHQWLLVTGKSWRDPTNYVVWYRRYVVVLVD</sequence>
<feature type="compositionally biased region" description="Acidic residues" evidence="11">
    <location>
        <begin position="575"/>
        <end position="597"/>
    </location>
</feature>
<keyword evidence="3" id="KW-0723">Serine/threonine-protein kinase</keyword>
<feature type="compositionally biased region" description="Polar residues" evidence="11">
    <location>
        <begin position="193"/>
        <end position="214"/>
    </location>
</feature>
<evidence type="ECO:0000256" key="1">
    <source>
        <dbReference type="ARBA" id="ARBA00006485"/>
    </source>
</evidence>
<feature type="compositionally biased region" description="Basic and acidic residues" evidence="11">
    <location>
        <begin position="43"/>
        <end position="87"/>
    </location>
</feature>
<keyword evidence="7" id="KW-0418">Kinase</keyword>
<evidence type="ECO:0000256" key="6">
    <source>
        <dbReference type="ARBA" id="ARBA00022741"/>
    </source>
</evidence>
<name>A0ABD1XPY4_9MARC</name>